<gene>
    <name evidence="2" type="ordered locus">HCH_01133</name>
</gene>
<dbReference type="RefSeq" id="WP_011395086.1">
    <property type="nucleotide sequence ID" value="NC_007645.1"/>
</dbReference>
<dbReference type="STRING" id="349521.HCH_01133"/>
<dbReference type="HOGENOM" id="CLU_466741_0_0_6"/>
<keyword evidence="3" id="KW-1185">Reference proteome</keyword>
<dbReference type="OrthoDB" id="6195398at2"/>
<evidence type="ECO:0000313" key="3">
    <source>
        <dbReference type="Proteomes" id="UP000000238"/>
    </source>
</evidence>
<dbReference type="KEGG" id="hch:HCH_01133"/>
<name>Q2SMW3_HAHCH</name>
<dbReference type="Proteomes" id="UP000000238">
    <property type="component" value="Chromosome"/>
</dbReference>
<reference evidence="2 3" key="1">
    <citation type="journal article" date="2005" name="Nucleic Acids Res.">
        <title>Genomic blueprint of Hahella chejuensis, a marine microbe producing an algicidal agent.</title>
        <authorList>
            <person name="Jeong H."/>
            <person name="Yim J.H."/>
            <person name="Lee C."/>
            <person name="Choi S.-H."/>
            <person name="Park Y.K."/>
            <person name="Yoon S.H."/>
            <person name="Hur C.-G."/>
            <person name="Kang H.-Y."/>
            <person name="Kim D."/>
            <person name="Lee H.H."/>
            <person name="Park K.H."/>
            <person name="Park S.-H."/>
            <person name="Park H.-S."/>
            <person name="Lee H.K."/>
            <person name="Oh T.K."/>
            <person name="Kim J.F."/>
        </authorList>
    </citation>
    <scope>NUCLEOTIDE SEQUENCE [LARGE SCALE GENOMIC DNA]</scope>
    <source>
        <strain evidence="2 3">KCTC 2396</strain>
    </source>
</reference>
<sequence length="584" mass="64552">MSEPFIPTTRKALLAISMIALSSYSIADPTPAKDLLNNETINTLNGVLGRGKVLKTGELKEVCFSGDLVVHDINGIKQRPIRKLGYTLLEKAPEELFKASVGELLGADESQEEIKQFLEFIHPTPTSLTFLASAEYNSSWIKLEVNSSSPKINEVGEQALSQSNDEFVNHCGDNLINYAKLGGRFYFAVRLDFPNQKMATHAEANSPGNYSFVDSDILKGWIDQQATELSPNINITTSVLQRGGDKELLSEVENLLKESKDCLVKGSNTNKCHALINTAEEYVKAGALDTFQMKPIITEIDSDHYYRFPVNIKIGGNLPEYDLYTARSKLATSWKKQFEYKTALSALLYQNIDEIVNEHWESYFQDYDDALGNVNHNINMLNEAISICKAAQEACYASSTNTIANLIPVSLPLKPASVYPGTVYIGDPHPMELSCQAPAGSVITGFGAKVRNDNVEGIKIAYRALNADNTLGKSHYKQCGSGVELFAEVPDGNVLTGLGVGAHRDNLTSIKLYQSRWNSESRILNYSGEAPFGRIYHSEKTIVPHNLQTPNYFVQSSRAAISYIGLKVTNDNISGLRLGYNWME</sequence>
<evidence type="ECO:0000256" key="1">
    <source>
        <dbReference type="SAM" id="SignalP"/>
    </source>
</evidence>
<organism evidence="2 3">
    <name type="scientific">Hahella chejuensis (strain KCTC 2396)</name>
    <dbReference type="NCBI Taxonomy" id="349521"/>
    <lineage>
        <taxon>Bacteria</taxon>
        <taxon>Pseudomonadati</taxon>
        <taxon>Pseudomonadota</taxon>
        <taxon>Gammaproteobacteria</taxon>
        <taxon>Oceanospirillales</taxon>
        <taxon>Hahellaceae</taxon>
        <taxon>Hahella</taxon>
    </lineage>
</organism>
<dbReference type="eggNOG" id="COG4886">
    <property type="taxonomic scope" value="Bacteria"/>
</dbReference>
<accession>Q2SMW3</accession>
<protein>
    <recommendedName>
        <fullName evidence="4">Jacalin-type lectin domain-containing protein</fullName>
    </recommendedName>
</protein>
<feature type="signal peptide" evidence="1">
    <location>
        <begin position="1"/>
        <end position="27"/>
    </location>
</feature>
<feature type="chain" id="PRO_5004215727" description="Jacalin-type lectin domain-containing protein" evidence="1">
    <location>
        <begin position="28"/>
        <end position="584"/>
    </location>
</feature>
<evidence type="ECO:0008006" key="4">
    <source>
        <dbReference type="Google" id="ProtNLM"/>
    </source>
</evidence>
<evidence type="ECO:0000313" key="2">
    <source>
        <dbReference type="EMBL" id="ABC28011.1"/>
    </source>
</evidence>
<dbReference type="AlphaFoldDB" id="Q2SMW3"/>
<keyword evidence="1" id="KW-0732">Signal</keyword>
<dbReference type="EMBL" id="CP000155">
    <property type="protein sequence ID" value="ABC28011.1"/>
    <property type="molecule type" value="Genomic_DNA"/>
</dbReference>
<proteinExistence type="predicted"/>